<keyword evidence="2" id="KW-1185">Reference proteome</keyword>
<name>A0AAV3P7E4_LITER</name>
<proteinExistence type="predicted"/>
<dbReference type="Proteomes" id="UP001454036">
    <property type="component" value="Unassembled WGS sequence"/>
</dbReference>
<comment type="caution">
    <text evidence="1">The sequence shown here is derived from an EMBL/GenBank/DDBJ whole genome shotgun (WGS) entry which is preliminary data.</text>
</comment>
<gene>
    <name evidence="1" type="ORF">LIER_06887</name>
</gene>
<sequence length="339" mass="38061">MATYLHTHSGATSKLVGPHMAKYGGLYRRKPYDSVTEARGRSNTYHPGWTALRPRWKTSLVFLDHTPQSHEDVTFFFSLRTNMSDSRYYDWFEALEYLHDIPNRPEGSISSFNEFTSRSKDYQAWLGKVLSCGSARSFPRILGKSKGLLVLPNPVLKRKVSLVSISEDRDPKHARGVCLEGSGSTHAASCESDQPVDVSSSLSGGACTEIVDTSVSHGDRRIYSSDEESILASFQALAEFRRQDLTSHCKKLKAMFSKARPIEKVQRKAASSKIHNNQRIGLRLRHELSEMDAHIEALHDQVTSRESMIVCLEVEKSKFVLKVASLEEGIKKGQGDRLE</sequence>
<organism evidence="1 2">
    <name type="scientific">Lithospermum erythrorhizon</name>
    <name type="common">Purple gromwell</name>
    <name type="synonym">Lithospermum officinale var. erythrorhizon</name>
    <dbReference type="NCBI Taxonomy" id="34254"/>
    <lineage>
        <taxon>Eukaryota</taxon>
        <taxon>Viridiplantae</taxon>
        <taxon>Streptophyta</taxon>
        <taxon>Embryophyta</taxon>
        <taxon>Tracheophyta</taxon>
        <taxon>Spermatophyta</taxon>
        <taxon>Magnoliopsida</taxon>
        <taxon>eudicotyledons</taxon>
        <taxon>Gunneridae</taxon>
        <taxon>Pentapetalae</taxon>
        <taxon>asterids</taxon>
        <taxon>lamiids</taxon>
        <taxon>Boraginales</taxon>
        <taxon>Boraginaceae</taxon>
        <taxon>Boraginoideae</taxon>
        <taxon>Lithospermeae</taxon>
        <taxon>Lithospermum</taxon>
    </lineage>
</organism>
<dbReference type="EMBL" id="BAABME010001029">
    <property type="protein sequence ID" value="GAA0147103.1"/>
    <property type="molecule type" value="Genomic_DNA"/>
</dbReference>
<evidence type="ECO:0000313" key="2">
    <source>
        <dbReference type="Proteomes" id="UP001454036"/>
    </source>
</evidence>
<protein>
    <submittedName>
        <fullName evidence="1">Uncharacterized protein</fullName>
    </submittedName>
</protein>
<reference evidence="1 2" key="1">
    <citation type="submission" date="2024-01" db="EMBL/GenBank/DDBJ databases">
        <title>The complete chloroplast genome sequence of Lithospermum erythrorhizon: insights into the phylogenetic relationship among Boraginaceae species and the maternal lineages of purple gromwells.</title>
        <authorList>
            <person name="Okada T."/>
            <person name="Watanabe K."/>
        </authorList>
    </citation>
    <scope>NUCLEOTIDE SEQUENCE [LARGE SCALE GENOMIC DNA]</scope>
</reference>
<dbReference type="AlphaFoldDB" id="A0AAV3P7E4"/>
<evidence type="ECO:0000313" key="1">
    <source>
        <dbReference type="EMBL" id="GAA0147103.1"/>
    </source>
</evidence>
<accession>A0AAV3P7E4</accession>